<dbReference type="RefSeq" id="WP_133452262.1">
    <property type="nucleotide sequence ID" value="NZ_SCWF01000011.1"/>
</dbReference>
<keyword evidence="2" id="KW-1185">Reference proteome</keyword>
<reference evidence="1 2" key="1">
    <citation type="submission" date="2019-01" db="EMBL/GenBank/DDBJ databases">
        <title>Draft genome sequences of the type strains of six Macrococcus species.</title>
        <authorList>
            <person name="Mazhar S."/>
            <person name="Altermann E."/>
            <person name="Hill C."/>
            <person name="Mcauliffe O."/>
        </authorList>
    </citation>
    <scope>NUCLEOTIDE SEQUENCE [LARGE SCALE GENOMIC DNA]</scope>
    <source>
        <strain evidence="1 2">ATCC 51825</strain>
    </source>
</reference>
<name>A0A4R6BY09_9STAP</name>
<proteinExistence type="predicted"/>
<evidence type="ECO:0000313" key="2">
    <source>
        <dbReference type="Proteomes" id="UP000294843"/>
    </source>
</evidence>
<evidence type="ECO:0000313" key="1">
    <source>
        <dbReference type="EMBL" id="TDM13396.1"/>
    </source>
</evidence>
<organism evidence="1 2">
    <name type="scientific">Macrococcus bovicus</name>
    <dbReference type="NCBI Taxonomy" id="69968"/>
    <lineage>
        <taxon>Bacteria</taxon>
        <taxon>Bacillati</taxon>
        <taxon>Bacillota</taxon>
        <taxon>Bacilli</taxon>
        <taxon>Bacillales</taxon>
        <taxon>Staphylococcaceae</taxon>
        <taxon>Macrococcus</taxon>
    </lineage>
</organism>
<dbReference type="AlphaFoldDB" id="A0A4R6BY09"/>
<dbReference type="EMBL" id="SCWF01000011">
    <property type="protein sequence ID" value="TDM13396.1"/>
    <property type="molecule type" value="Genomic_DNA"/>
</dbReference>
<comment type="caution">
    <text evidence="1">The sequence shown here is derived from an EMBL/GenBank/DDBJ whole genome shotgun (WGS) entry which is preliminary data.</text>
</comment>
<sequence>MQCKCSIKTFQFRHVKRPGILILDEERRLLEFNAYGLTAADSFSQTLPIDLIEKVELSKGLLHDTLSLYYDGEWYKWTDFLDDHYQGIFKVLQDRTA</sequence>
<dbReference type="Proteomes" id="UP000294843">
    <property type="component" value="Unassembled WGS sequence"/>
</dbReference>
<dbReference type="OrthoDB" id="2418554at2"/>
<protein>
    <submittedName>
        <fullName evidence="1">Uncharacterized protein</fullName>
    </submittedName>
</protein>
<accession>A0A4R6BY09</accession>
<gene>
    <name evidence="1" type="ORF">ERX55_09085</name>
</gene>